<sequence>MPRSELPVHTPSAPSAEPNLQNNSQTLSDISFVSNSSQYHRFPKLSLPTFNGDIFQWQTFLDSFETTVL</sequence>
<evidence type="ECO:0000313" key="2">
    <source>
        <dbReference type="EMBL" id="KAH3889092.1"/>
    </source>
</evidence>
<feature type="region of interest" description="Disordered" evidence="1">
    <location>
        <begin position="1"/>
        <end position="25"/>
    </location>
</feature>
<dbReference type="EMBL" id="JAIWYP010000001">
    <property type="protein sequence ID" value="KAH3889092.1"/>
    <property type="molecule type" value="Genomic_DNA"/>
</dbReference>
<accession>A0A9D4N9D2</accession>
<protein>
    <submittedName>
        <fullName evidence="2">Uncharacterized protein</fullName>
    </submittedName>
</protein>
<dbReference type="Proteomes" id="UP000828390">
    <property type="component" value="Unassembled WGS sequence"/>
</dbReference>
<organism evidence="2 3">
    <name type="scientific">Dreissena polymorpha</name>
    <name type="common">Zebra mussel</name>
    <name type="synonym">Mytilus polymorpha</name>
    <dbReference type="NCBI Taxonomy" id="45954"/>
    <lineage>
        <taxon>Eukaryota</taxon>
        <taxon>Metazoa</taxon>
        <taxon>Spiralia</taxon>
        <taxon>Lophotrochozoa</taxon>
        <taxon>Mollusca</taxon>
        <taxon>Bivalvia</taxon>
        <taxon>Autobranchia</taxon>
        <taxon>Heteroconchia</taxon>
        <taxon>Euheterodonta</taxon>
        <taxon>Imparidentia</taxon>
        <taxon>Neoheterodontei</taxon>
        <taxon>Myida</taxon>
        <taxon>Dreissenoidea</taxon>
        <taxon>Dreissenidae</taxon>
        <taxon>Dreissena</taxon>
    </lineage>
</organism>
<evidence type="ECO:0000256" key="1">
    <source>
        <dbReference type="SAM" id="MobiDB-lite"/>
    </source>
</evidence>
<evidence type="ECO:0000313" key="3">
    <source>
        <dbReference type="Proteomes" id="UP000828390"/>
    </source>
</evidence>
<gene>
    <name evidence="2" type="ORF">DPMN_013141</name>
</gene>
<name>A0A9D4N9D2_DREPO</name>
<reference evidence="2" key="1">
    <citation type="journal article" date="2019" name="bioRxiv">
        <title>The Genome of the Zebra Mussel, Dreissena polymorpha: A Resource for Invasive Species Research.</title>
        <authorList>
            <person name="McCartney M.A."/>
            <person name="Auch B."/>
            <person name="Kono T."/>
            <person name="Mallez S."/>
            <person name="Zhang Y."/>
            <person name="Obille A."/>
            <person name="Becker A."/>
            <person name="Abrahante J.E."/>
            <person name="Garbe J."/>
            <person name="Badalamenti J.P."/>
            <person name="Herman A."/>
            <person name="Mangelson H."/>
            <person name="Liachko I."/>
            <person name="Sullivan S."/>
            <person name="Sone E.D."/>
            <person name="Koren S."/>
            <person name="Silverstein K.A.T."/>
            <person name="Beckman K.B."/>
            <person name="Gohl D.M."/>
        </authorList>
    </citation>
    <scope>NUCLEOTIDE SEQUENCE</scope>
    <source>
        <strain evidence="2">Duluth1</strain>
        <tissue evidence="2">Whole animal</tissue>
    </source>
</reference>
<comment type="caution">
    <text evidence="2">The sequence shown here is derived from an EMBL/GenBank/DDBJ whole genome shotgun (WGS) entry which is preliminary data.</text>
</comment>
<proteinExistence type="predicted"/>
<keyword evidence="3" id="KW-1185">Reference proteome</keyword>
<reference evidence="2" key="2">
    <citation type="submission" date="2020-11" db="EMBL/GenBank/DDBJ databases">
        <authorList>
            <person name="McCartney M.A."/>
            <person name="Auch B."/>
            <person name="Kono T."/>
            <person name="Mallez S."/>
            <person name="Becker A."/>
            <person name="Gohl D.M."/>
            <person name="Silverstein K.A.T."/>
            <person name="Koren S."/>
            <person name="Bechman K.B."/>
            <person name="Herman A."/>
            <person name="Abrahante J.E."/>
            <person name="Garbe J."/>
        </authorList>
    </citation>
    <scope>NUCLEOTIDE SEQUENCE</scope>
    <source>
        <strain evidence="2">Duluth1</strain>
        <tissue evidence="2">Whole animal</tissue>
    </source>
</reference>
<dbReference type="AlphaFoldDB" id="A0A9D4N9D2"/>